<accession>A0A150XLQ7</accession>
<dbReference type="InterPro" id="IPR050739">
    <property type="entry name" value="MFP"/>
</dbReference>
<evidence type="ECO:0000256" key="5">
    <source>
        <dbReference type="SAM" id="Phobius"/>
    </source>
</evidence>
<keyword evidence="4 5" id="KW-0472">Membrane</keyword>
<evidence type="ECO:0000313" key="7">
    <source>
        <dbReference type="Proteomes" id="UP000075615"/>
    </source>
</evidence>
<dbReference type="Proteomes" id="UP000075615">
    <property type="component" value="Unassembled WGS sequence"/>
</dbReference>
<dbReference type="PANTHER" id="PTHR30386:SF26">
    <property type="entry name" value="TRANSPORT PROTEIN COMB"/>
    <property type="match status" value="1"/>
</dbReference>
<keyword evidence="7" id="KW-1185">Reference proteome</keyword>
<evidence type="ECO:0000256" key="3">
    <source>
        <dbReference type="ARBA" id="ARBA00022989"/>
    </source>
</evidence>
<evidence type="ECO:0008006" key="8">
    <source>
        <dbReference type="Google" id="ProtNLM"/>
    </source>
</evidence>
<keyword evidence="3 5" id="KW-1133">Transmembrane helix</keyword>
<evidence type="ECO:0000256" key="2">
    <source>
        <dbReference type="ARBA" id="ARBA00022692"/>
    </source>
</evidence>
<evidence type="ECO:0000256" key="1">
    <source>
        <dbReference type="ARBA" id="ARBA00004167"/>
    </source>
</evidence>
<protein>
    <recommendedName>
        <fullName evidence="8">Membrane fusion protein biotin-lipoyl like domain-containing protein</fullName>
    </recommendedName>
</protein>
<reference evidence="6 7" key="1">
    <citation type="submission" date="2016-01" db="EMBL/GenBank/DDBJ databases">
        <title>Genome sequencing of Roseivirga echinicomitans KMM 6058.</title>
        <authorList>
            <person name="Selvaratnam C."/>
            <person name="Thevarajoo S."/>
            <person name="Goh K.M."/>
            <person name="Ee R."/>
            <person name="Chan K.-G."/>
            <person name="Chong C.S."/>
        </authorList>
    </citation>
    <scope>NUCLEOTIDE SEQUENCE [LARGE SCALE GENOMIC DNA]</scope>
    <source>
        <strain evidence="6 7">KMM 6058</strain>
    </source>
</reference>
<evidence type="ECO:0000256" key="4">
    <source>
        <dbReference type="ARBA" id="ARBA00023136"/>
    </source>
</evidence>
<dbReference type="PRINTS" id="PR01490">
    <property type="entry name" value="RTXTOXIND"/>
</dbReference>
<dbReference type="STRING" id="296218.AWN68_17675"/>
<organism evidence="6 7">
    <name type="scientific">Roseivirga echinicomitans</name>
    <dbReference type="NCBI Taxonomy" id="296218"/>
    <lineage>
        <taxon>Bacteria</taxon>
        <taxon>Pseudomonadati</taxon>
        <taxon>Bacteroidota</taxon>
        <taxon>Cytophagia</taxon>
        <taxon>Cytophagales</taxon>
        <taxon>Roseivirgaceae</taxon>
        <taxon>Roseivirga</taxon>
    </lineage>
</organism>
<keyword evidence="2 5" id="KW-0812">Transmembrane</keyword>
<comment type="subcellular location">
    <subcellularLocation>
        <location evidence="1">Membrane</location>
        <topology evidence="1">Single-pass membrane protein</topology>
    </subcellularLocation>
</comment>
<dbReference type="PANTHER" id="PTHR30386">
    <property type="entry name" value="MEMBRANE FUSION SUBUNIT OF EMRAB-TOLC MULTIDRUG EFFLUX PUMP"/>
    <property type="match status" value="1"/>
</dbReference>
<evidence type="ECO:0000313" key="6">
    <source>
        <dbReference type="EMBL" id="KYG79634.1"/>
    </source>
</evidence>
<gene>
    <name evidence="6" type="ORF">AWN68_17675</name>
</gene>
<dbReference type="Gene3D" id="2.40.30.170">
    <property type="match status" value="1"/>
</dbReference>
<dbReference type="EMBL" id="LRDB01000009">
    <property type="protein sequence ID" value="KYG79634.1"/>
    <property type="molecule type" value="Genomic_DNA"/>
</dbReference>
<sequence>MIRKTSNKVKNIDLDVRSNAVTEIMGQAPNWVIRWGITVVLLIVISIIVGAALISYDDVVPARVTVTSLEPPVYIRARSSGKISHIFAKPDKEVEKNEILAIIENTAEVNDVLWVKDKITKFQLGETDLDSLNYEFPLTLSLGEVQRDYYQFIAQCQNYLLYQKNQPNQVQAELIADQIIEQQTLLKKQNNQLQLFKEELELSLVAYQRNVSLLDSSVISTVEFERGSRAYLGDKQRFESLQMQIANTQISISSLNGNKTRLLLSDEEIQHNNLQLLKEGIQNLKNAIASWEQSYVIESPIAGKVTLFDIWTKYQNVDAGTVLFTVVPEEIGSLIGKVVLPVQNSGKVKVGQRVIIKIDNYPQSEWGSLSGLVVNISSVPKQGLAEYSVQVNIDSLTTSFGKTMEFKQEMQGSAEIVTEELTVLQRIFYQLRKVIGRN</sequence>
<name>A0A150XLQ7_9BACT</name>
<dbReference type="AlphaFoldDB" id="A0A150XLQ7"/>
<comment type="caution">
    <text evidence="6">The sequence shown here is derived from an EMBL/GenBank/DDBJ whole genome shotgun (WGS) entry which is preliminary data.</text>
</comment>
<proteinExistence type="predicted"/>
<dbReference type="GO" id="GO:0016020">
    <property type="term" value="C:membrane"/>
    <property type="evidence" value="ECO:0007669"/>
    <property type="project" value="UniProtKB-SubCell"/>
</dbReference>
<feature type="transmembrane region" description="Helical" evidence="5">
    <location>
        <begin position="35"/>
        <end position="56"/>
    </location>
</feature>